<dbReference type="SUPFAM" id="SSF88713">
    <property type="entry name" value="Glycoside hydrolase/deacetylase"/>
    <property type="match status" value="1"/>
</dbReference>
<organism evidence="8 9">
    <name type="scientific">Neocallimastix californiae</name>
    <dbReference type="NCBI Taxonomy" id="1754190"/>
    <lineage>
        <taxon>Eukaryota</taxon>
        <taxon>Fungi</taxon>
        <taxon>Fungi incertae sedis</taxon>
        <taxon>Chytridiomycota</taxon>
        <taxon>Chytridiomycota incertae sedis</taxon>
        <taxon>Neocallimastigomycetes</taxon>
        <taxon>Neocallimastigales</taxon>
        <taxon>Neocallimastigaceae</taxon>
        <taxon>Neocallimastix</taxon>
    </lineage>
</organism>
<gene>
    <name evidence="8" type="ORF">LY90DRAFT_339068</name>
</gene>
<dbReference type="Gene3D" id="3.20.20.370">
    <property type="entry name" value="Glycoside hydrolase/deacetylase"/>
    <property type="match status" value="1"/>
</dbReference>
<dbReference type="PROSITE" id="PS51677">
    <property type="entry name" value="NODB"/>
    <property type="match status" value="1"/>
</dbReference>
<comment type="cofactor">
    <cofactor evidence="1">
        <name>Co(2+)</name>
        <dbReference type="ChEBI" id="CHEBI:48828"/>
    </cofactor>
</comment>
<reference evidence="8 9" key="1">
    <citation type="submission" date="2016-08" db="EMBL/GenBank/DDBJ databases">
        <title>A Parts List for Fungal Cellulosomes Revealed by Comparative Genomics.</title>
        <authorList>
            <consortium name="DOE Joint Genome Institute"/>
            <person name="Haitjema C.H."/>
            <person name="Gilmore S.P."/>
            <person name="Henske J.K."/>
            <person name="Solomon K.V."/>
            <person name="De Groot R."/>
            <person name="Kuo A."/>
            <person name="Mondo S.J."/>
            <person name="Salamov A.A."/>
            <person name="Labutti K."/>
            <person name="Zhao Z."/>
            <person name="Chiniquy J."/>
            <person name="Barry K."/>
            <person name="Brewer H.M."/>
            <person name="Purvine S.O."/>
            <person name="Wright A.T."/>
            <person name="Boxma B."/>
            <person name="Van Alen T."/>
            <person name="Hackstein J.H."/>
            <person name="Baker S.E."/>
            <person name="Grigoriev I.V."/>
            <person name="O'Malley M.A."/>
        </authorList>
    </citation>
    <scope>NUCLEOTIDE SEQUENCE [LARGE SCALE GENOMIC DNA]</scope>
    <source>
        <strain evidence="8 9">G1</strain>
    </source>
</reference>
<feature type="chain" id="PRO_5013028172" evidence="6">
    <location>
        <begin position="20"/>
        <end position="236"/>
    </location>
</feature>
<feature type="domain" description="NodB homology" evidence="7">
    <location>
        <begin position="29"/>
        <end position="231"/>
    </location>
</feature>
<comment type="caution">
    <text evidence="8">The sequence shown here is derived from an EMBL/GenBank/DDBJ whole genome shotgun (WGS) entry which is preliminary data.</text>
</comment>
<dbReference type="PANTHER" id="PTHR46471">
    <property type="entry name" value="CHITIN DEACETYLASE"/>
    <property type="match status" value="1"/>
</dbReference>
<dbReference type="PANTHER" id="PTHR46471:SF2">
    <property type="entry name" value="CHITIN DEACETYLASE-RELATED"/>
    <property type="match status" value="1"/>
</dbReference>
<evidence type="ECO:0000256" key="4">
    <source>
        <dbReference type="ARBA" id="ARBA00022801"/>
    </source>
</evidence>
<name>A0A1Y2AXW6_9FUNG</name>
<accession>A0A1Y2AXW6</accession>
<dbReference type="AlphaFoldDB" id="A0A1Y2AXW6"/>
<keyword evidence="5" id="KW-0119">Carbohydrate metabolism</keyword>
<evidence type="ECO:0000256" key="2">
    <source>
        <dbReference type="ARBA" id="ARBA00022723"/>
    </source>
</evidence>
<evidence type="ECO:0000313" key="9">
    <source>
        <dbReference type="Proteomes" id="UP000193920"/>
    </source>
</evidence>
<sequence>MRFTNTITLSLVAAAAVQADMIYHCKEPNTIALTFDDGPNDRTTPQLLDILKANNIHATFFINGDNYIGNLEENEVGQEILRREHEEGHQIASHTWKHLIPDTKEGIKESMDRLDNLIESVAGYRPKYFRAPLGNISKETIEYFESLGYKVIQWDTDTNDWDYHDFPGLDDEAGKKKRVEMVKKFLTDEFAQERENYLVLMHDVNTHTAEQIVPWITENAPFDKYKFVTVAECLGD</sequence>
<dbReference type="GO" id="GO:0005975">
    <property type="term" value="P:carbohydrate metabolic process"/>
    <property type="evidence" value="ECO:0007669"/>
    <property type="project" value="InterPro"/>
</dbReference>
<keyword evidence="9" id="KW-1185">Reference proteome</keyword>
<dbReference type="Proteomes" id="UP000193920">
    <property type="component" value="Unassembled WGS sequence"/>
</dbReference>
<dbReference type="EMBL" id="MCOG01000193">
    <property type="protein sequence ID" value="ORY27402.1"/>
    <property type="molecule type" value="Genomic_DNA"/>
</dbReference>
<evidence type="ECO:0000256" key="3">
    <source>
        <dbReference type="ARBA" id="ARBA00022729"/>
    </source>
</evidence>
<keyword evidence="3 6" id="KW-0732">Signal</keyword>
<keyword evidence="4 8" id="KW-0378">Hydrolase</keyword>
<evidence type="ECO:0000259" key="7">
    <source>
        <dbReference type="PROSITE" id="PS51677"/>
    </source>
</evidence>
<dbReference type="GO" id="GO:0016810">
    <property type="term" value="F:hydrolase activity, acting on carbon-nitrogen (but not peptide) bonds"/>
    <property type="evidence" value="ECO:0007669"/>
    <property type="project" value="InterPro"/>
</dbReference>
<dbReference type="InterPro" id="IPR002509">
    <property type="entry name" value="NODB_dom"/>
</dbReference>
<keyword evidence="2" id="KW-0479">Metal-binding</keyword>
<evidence type="ECO:0000256" key="6">
    <source>
        <dbReference type="SAM" id="SignalP"/>
    </source>
</evidence>
<proteinExistence type="predicted"/>
<feature type="non-terminal residue" evidence="8">
    <location>
        <position position="236"/>
    </location>
</feature>
<feature type="signal peptide" evidence="6">
    <location>
        <begin position="1"/>
        <end position="19"/>
    </location>
</feature>
<dbReference type="InterPro" id="IPR011330">
    <property type="entry name" value="Glyco_hydro/deAcase_b/a-brl"/>
</dbReference>
<dbReference type="Pfam" id="PF01522">
    <property type="entry name" value="Polysacc_deac_1"/>
    <property type="match status" value="1"/>
</dbReference>
<dbReference type="GO" id="GO:0046872">
    <property type="term" value="F:metal ion binding"/>
    <property type="evidence" value="ECO:0007669"/>
    <property type="project" value="UniProtKB-KW"/>
</dbReference>
<evidence type="ECO:0000313" key="8">
    <source>
        <dbReference type="EMBL" id="ORY27402.1"/>
    </source>
</evidence>
<evidence type="ECO:0000256" key="5">
    <source>
        <dbReference type="ARBA" id="ARBA00023277"/>
    </source>
</evidence>
<protein>
    <submittedName>
        <fullName evidence="8">Glycoside hydrolase/deacetylase</fullName>
    </submittedName>
</protein>
<evidence type="ECO:0000256" key="1">
    <source>
        <dbReference type="ARBA" id="ARBA00001941"/>
    </source>
</evidence>
<dbReference type="OrthoDB" id="2111395at2759"/>